<dbReference type="Gene3D" id="1.10.10.10">
    <property type="entry name" value="Winged helix-like DNA-binding domain superfamily/Winged helix DNA-binding domain"/>
    <property type="match status" value="1"/>
</dbReference>
<dbReference type="InterPro" id="IPR036390">
    <property type="entry name" value="WH_DNA-bd_sf"/>
</dbReference>
<feature type="region of interest" description="Disordered" evidence="1">
    <location>
        <begin position="1"/>
        <end position="36"/>
    </location>
</feature>
<evidence type="ECO:0000259" key="2">
    <source>
        <dbReference type="PROSITE" id="PS50995"/>
    </source>
</evidence>
<dbReference type="InterPro" id="IPR000835">
    <property type="entry name" value="HTH_MarR-typ"/>
</dbReference>
<protein>
    <recommendedName>
        <fullName evidence="2">HTH marR-type domain-containing protein</fullName>
    </recommendedName>
</protein>
<dbReference type="SMART" id="SM00347">
    <property type="entry name" value="HTH_MARR"/>
    <property type="match status" value="1"/>
</dbReference>
<name>A0ABN7YRS9_9BURK</name>
<dbReference type="PANTHER" id="PTHR33164:SF43">
    <property type="entry name" value="HTH-TYPE TRANSCRIPTIONAL REPRESSOR YETL"/>
    <property type="match status" value="1"/>
</dbReference>
<evidence type="ECO:0000313" key="3">
    <source>
        <dbReference type="EMBL" id="CAG9174192.1"/>
    </source>
</evidence>
<accession>A0ABN7YRS9</accession>
<sequence>MRKTRVKTVPAAGASGLSGHTNDGAQGVPIPAPGEGKRGESGHLGYLLRQAGAANRLRMERALADLGVTPPQFVVMTMIGAYPGASNADLARLAVLTPQTVSVIVGNLDKAGVIERQPHPVHGRIQNIVLTEVGKTLLAQCRERVQENEARLRAGLTEADEQVIRQWLVALAVEGE</sequence>
<evidence type="ECO:0000256" key="1">
    <source>
        <dbReference type="SAM" id="MobiDB-lite"/>
    </source>
</evidence>
<dbReference type="PANTHER" id="PTHR33164">
    <property type="entry name" value="TRANSCRIPTIONAL REGULATOR, MARR FAMILY"/>
    <property type="match status" value="1"/>
</dbReference>
<comment type="caution">
    <text evidence="3">The sequence shown here is derived from an EMBL/GenBank/DDBJ whole genome shotgun (WGS) entry which is preliminary data.</text>
</comment>
<evidence type="ECO:0000313" key="4">
    <source>
        <dbReference type="Proteomes" id="UP000727654"/>
    </source>
</evidence>
<keyword evidence="4" id="KW-1185">Reference proteome</keyword>
<dbReference type="PROSITE" id="PS50995">
    <property type="entry name" value="HTH_MARR_2"/>
    <property type="match status" value="1"/>
</dbReference>
<proteinExistence type="predicted"/>
<gene>
    <name evidence="3" type="ORF">LMG23992_02660</name>
</gene>
<feature type="domain" description="HTH marR-type" evidence="2">
    <location>
        <begin position="41"/>
        <end position="173"/>
    </location>
</feature>
<organism evidence="3 4">
    <name type="scientific">Cupriavidus laharis</name>
    <dbReference type="NCBI Taxonomy" id="151654"/>
    <lineage>
        <taxon>Bacteria</taxon>
        <taxon>Pseudomonadati</taxon>
        <taxon>Pseudomonadota</taxon>
        <taxon>Betaproteobacteria</taxon>
        <taxon>Burkholderiales</taxon>
        <taxon>Burkholderiaceae</taxon>
        <taxon>Cupriavidus</taxon>
    </lineage>
</organism>
<dbReference type="EMBL" id="CAJZAI010000005">
    <property type="protein sequence ID" value="CAG9174192.1"/>
    <property type="molecule type" value="Genomic_DNA"/>
</dbReference>
<dbReference type="InterPro" id="IPR036388">
    <property type="entry name" value="WH-like_DNA-bd_sf"/>
</dbReference>
<dbReference type="Pfam" id="PF12802">
    <property type="entry name" value="MarR_2"/>
    <property type="match status" value="1"/>
</dbReference>
<dbReference type="RefSeq" id="WP_224080259.1">
    <property type="nucleotide sequence ID" value="NZ_CAJZAI010000005.1"/>
</dbReference>
<dbReference type="SUPFAM" id="SSF46785">
    <property type="entry name" value="Winged helix' DNA-binding domain"/>
    <property type="match status" value="1"/>
</dbReference>
<dbReference type="InterPro" id="IPR039422">
    <property type="entry name" value="MarR/SlyA-like"/>
</dbReference>
<reference evidence="3 4" key="1">
    <citation type="submission" date="2021-08" db="EMBL/GenBank/DDBJ databases">
        <authorList>
            <person name="Peeters C."/>
        </authorList>
    </citation>
    <scope>NUCLEOTIDE SEQUENCE [LARGE SCALE GENOMIC DNA]</scope>
    <source>
        <strain evidence="3 4">LMG 23992</strain>
    </source>
</reference>
<dbReference type="Proteomes" id="UP000727654">
    <property type="component" value="Unassembled WGS sequence"/>
</dbReference>